<accession>A0A914WSG1</accession>
<evidence type="ECO:0000313" key="2">
    <source>
        <dbReference type="WBParaSite" id="PSAMB.scaffold522size48044.g6677.t1"/>
    </source>
</evidence>
<proteinExistence type="predicted"/>
<dbReference type="AlphaFoldDB" id="A0A914WSG1"/>
<keyword evidence="1" id="KW-1185">Reference proteome</keyword>
<protein>
    <submittedName>
        <fullName evidence="2">Uncharacterized protein</fullName>
    </submittedName>
</protein>
<dbReference type="InterPro" id="IPR009622">
    <property type="entry name" value="NDUFAF4"/>
</dbReference>
<dbReference type="Proteomes" id="UP000887566">
    <property type="component" value="Unplaced"/>
</dbReference>
<dbReference type="GO" id="GO:0005739">
    <property type="term" value="C:mitochondrion"/>
    <property type="evidence" value="ECO:0007669"/>
    <property type="project" value="TreeGrafter"/>
</dbReference>
<dbReference type="PANTHER" id="PTHR13338:SF4">
    <property type="entry name" value="NADH DEHYDROGENASE [UBIQUINONE] 1 ALPHA SUBCOMPLEX ASSEMBLY FACTOR 4"/>
    <property type="match status" value="1"/>
</dbReference>
<dbReference type="WBParaSite" id="PSAMB.scaffold522size48044.g6677.t1">
    <property type="protein sequence ID" value="PSAMB.scaffold522size48044.g6677.t1"/>
    <property type="gene ID" value="PSAMB.scaffold522size48044.g6677"/>
</dbReference>
<organism evidence="1 2">
    <name type="scientific">Plectus sambesii</name>
    <dbReference type="NCBI Taxonomy" id="2011161"/>
    <lineage>
        <taxon>Eukaryota</taxon>
        <taxon>Metazoa</taxon>
        <taxon>Ecdysozoa</taxon>
        <taxon>Nematoda</taxon>
        <taxon>Chromadorea</taxon>
        <taxon>Plectida</taxon>
        <taxon>Plectina</taxon>
        <taxon>Plectoidea</taxon>
        <taxon>Plectidae</taxon>
        <taxon>Plectus</taxon>
    </lineage>
</organism>
<dbReference type="Pfam" id="PF06784">
    <property type="entry name" value="UPF0240"/>
    <property type="match status" value="1"/>
</dbReference>
<name>A0A914WSG1_9BILA</name>
<sequence>MKRLIGAVQRWGKNVGVDERALKEVEKIERGERTVRAPLHPTEAKIIAESTVDKDKLQEDIERKYETLDENLRRIEIKVSSIPTKKNPSDRLLPSQESEYRHRNDQPWEYGFYEPPIEKIANNRLTFREALTLMKAHVEIKNHGQGIE</sequence>
<dbReference type="PANTHER" id="PTHR13338">
    <property type="entry name" value="UPF0240 PROTEIN"/>
    <property type="match status" value="1"/>
</dbReference>
<dbReference type="GO" id="GO:0032981">
    <property type="term" value="P:mitochondrial respiratory chain complex I assembly"/>
    <property type="evidence" value="ECO:0007669"/>
    <property type="project" value="InterPro"/>
</dbReference>
<evidence type="ECO:0000313" key="1">
    <source>
        <dbReference type="Proteomes" id="UP000887566"/>
    </source>
</evidence>
<reference evidence="2" key="1">
    <citation type="submission" date="2022-11" db="UniProtKB">
        <authorList>
            <consortium name="WormBaseParasite"/>
        </authorList>
    </citation>
    <scope>IDENTIFICATION</scope>
</reference>